<sequence length="612" mass="66050">MARSSSSEPAKSASSNNSNNGGGSKRKGTRSVSTLTPSQLARKRANDREAQRAIRARTKEHIERLEKELEDLRSQQARDQTVQELMRRNKALEDELHRLKETMGVNGIVNGAAGGPPPNTSPYSSTPGTASSAATSAATSSMEIDTFGVLDGAVPSLTSSPFTVYDDAGPSPTRGSPFPAPGYDGSLPDYGTSSFVPLPDNANNADGSNWPPVPNAIPSTVSSPSSSADDYTTAGAAPYMPTSMPNGMIPTAGANGVVKMEFDDGDRAPRHWVPPTSQQRPSPTSAPTAPAPGGYARPQSHQQQQQHLLPRSAPSRHAMGRASQHVSHVLPSAAIPSPLSQQQQQPPALWELPALNETPKSRADELLLGFILECRRQPRMDVVRMMLGPVKMDVRALFPEDMRQYFQPNVQMPPPPARSPLGDLITAVIANAALVRPLERLGVVAPMHSYVAWMAHPSRETQARVAAHLVPRQSQLEIQHPAWVGMVHWGRLRCAIIHRQDIYGTDDFLRVYSTSLRLVNWPPASPQSQQPRGDGAGPLDAAIETDPVTAGALTWRLRGTIPSWPTSWTLSIYLKPEVVANRGQQAPEAVPTVQTCCTWTPESAQGRGVYFS</sequence>
<dbReference type="Pfam" id="PF11905">
    <property type="entry name" value="DUF3425"/>
    <property type="match status" value="1"/>
</dbReference>
<dbReference type="InterPro" id="IPR046347">
    <property type="entry name" value="bZIP_sf"/>
</dbReference>
<gene>
    <name evidence="2" type="ORF">NLU13_6476</name>
</gene>
<evidence type="ECO:0000313" key="3">
    <source>
        <dbReference type="Proteomes" id="UP001175261"/>
    </source>
</evidence>
<protein>
    <recommendedName>
        <fullName evidence="4">BZIP transcription factor</fullName>
    </recommendedName>
</protein>
<dbReference type="AlphaFoldDB" id="A0AA39L6R5"/>
<feature type="region of interest" description="Disordered" evidence="1">
    <location>
        <begin position="1"/>
        <end position="55"/>
    </location>
</feature>
<dbReference type="Proteomes" id="UP001175261">
    <property type="component" value="Unassembled WGS sequence"/>
</dbReference>
<feature type="compositionally biased region" description="Low complexity" evidence="1">
    <location>
        <begin position="274"/>
        <end position="313"/>
    </location>
</feature>
<feature type="compositionally biased region" description="Low complexity" evidence="1">
    <location>
        <begin position="1"/>
        <end position="19"/>
    </location>
</feature>
<feature type="compositionally biased region" description="Polar residues" evidence="1">
    <location>
        <begin position="191"/>
        <end position="207"/>
    </location>
</feature>
<name>A0AA39L6R5_SARSR</name>
<dbReference type="Gene3D" id="1.20.5.170">
    <property type="match status" value="1"/>
</dbReference>
<organism evidence="2 3">
    <name type="scientific">Sarocladium strictum</name>
    <name type="common">Black bundle disease fungus</name>
    <name type="synonym">Acremonium strictum</name>
    <dbReference type="NCBI Taxonomy" id="5046"/>
    <lineage>
        <taxon>Eukaryota</taxon>
        <taxon>Fungi</taxon>
        <taxon>Dikarya</taxon>
        <taxon>Ascomycota</taxon>
        <taxon>Pezizomycotina</taxon>
        <taxon>Sordariomycetes</taxon>
        <taxon>Hypocreomycetidae</taxon>
        <taxon>Hypocreales</taxon>
        <taxon>Sarocladiaceae</taxon>
        <taxon>Sarocladium</taxon>
    </lineage>
</organism>
<accession>A0AA39L6R5</accession>
<dbReference type="InterPro" id="IPR021833">
    <property type="entry name" value="DUF3425"/>
</dbReference>
<evidence type="ECO:0000313" key="2">
    <source>
        <dbReference type="EMBL" id="KAK0386641.1"/>
    </source>
</evidence>
<feature type="compositionally biased region" description="Low complexity" evidence="1">
    <location>
        <begin position="218"/>
        <end position="227"/>
    </location>
</feature>
<feature type="region of interest" description="Disordered" evidence="1">
    <location>
        <begin position="164"/>
        <end position="234"/>
    </location>
</feature>
<proteinExistence type="predicted"/>
<reference evidence="2" key="1">
    <citation type="submission" date="2022-10" db="EMBL/GenBank/DDBJ databases">
        <title>Determination and structural analysis of whole genome sequence of Sarocladium strictum F4-1.</title>
        <authorList>
            <person name="Hu L."/>
            <person name="Jiang Y."/>
        </authorList>
    </citation>
    <scope>NUCLEOTIDE SEQUENCE</scope>
    <source>
        <strain evidence="2">F4-1</strain>
    </source>
</reference>
<dbReference type="PANTHER" id="PTHR37012:SF2">
    <property type="entry name" value="BZIP DOMAIN-CONTAINING PROTEIN-RELATED"/>
    <property type="match status" value="1"/>
</dbReference>
<keyword evidence="3" id="KW-1185">Reference proteome</keyword>
<feature type="region of interest" description="Disordered" evidence="1">
    <location>
        <begin position="107"/>
        <end position="140"/>
    </location>
</feature>
<dbReference type="SUPFAM" id="SSF57959">
    <property type="entry name" value="Leucine zipper domain"/>
    <property type="match status" value="1"/>
</dbReference>
<feature type="compositionally biased region" description="Low complexity" evidence="1">
    <location>
        <begin position="121"/>
        <end position="140"/>
    </location>
</feature>
<evidence type="ECO:0000256" key="1">
    <source>
        <dbReference type="SAM" id="MobiDB-lite"/>
    </source>
</evidence>
<feature type="region of interest" description="Disordered" evidence="1">
    <location>
        <begin position="265"/>
        <end position="325"/>
    </location>
</feature>
<dbReference type="PANTHER" id="PTHR37012">
    <property type="entry name" value="B-ZIP TRANSCRIPTION FACTOR (EUROFUNG)-RELATED"/>
    <property type="match status" value="1"/>
</dbReference>
<feature type="compositionally biased region" description="Basic and acidic residues" evidence="1">
    <location>
        <begin position="44"/>
        <end position="55"/>
    </location>
</feature>
<evidence type="ECO:0008006" key="4">
    <source>
        <dbReference type="Google" id="ProtNLM"/>
    </source>
</evidence>
<dbReference type="CDD" id="cd14688">
    <property type="entry name" value="bZIP_YAP"/>
    <property type="match status" value="1"/>
</dbReference>
<dbReference type="EMBL" id="JAPDFR010000005">
    <property type="protein sequence ID" value="KAK0386641.1"/>
    <property type="molecule type" value="Genomic_DNA"/>
</dbReference>
<comment type="caution">
    <text evidence="2">The sequence shown here is derived from an EMBL/GenBank/DDBJ whole genome shotgun (WGS) entry which is preliminary data.</text>
</comment>
<dbReference type="GO" id="GO:0003700">
    <property type="term" value="F:DNA-binding transcription factor activity"/>
    <property type="evidence" value="ECO:0007669"/>
    <property type="project" value="InterPro"/>
</dbReference>